<dbReference type="EMBL" id="GGFL01009394">
    <property type="protein sequence ID" value="MBW73572.1"/>
    <property type="molecule type" value="Transcribed_RNA"/>
</dbReference>
<accession>A0A2M4D7L9</accession>
<proteinExistence type="predicted"/>
<sequence length="103" mass="11236">MSLLLLLFPANLYPAPEGGIAAAYCVRLPFGASPATLTVSVVLFGVHDGLWLSVCRPTSSKCWPPLFFGAGIMLYADRLACVMPHQKRNELDTAVVYYLSWST</sequence>
<dbReference type="AlphaFoldDB" id="A0A2M4D7L9"/>
<protein>
    <submittedName>
        <fullName evidence="1">Putative secreted protein</fullName>
    </submittedName>
</protein>
<evidence type="ECO:0000313" key="1">
    <source>
        <dbReference type="EMBL" id="MBW73572.1"/>
    </source>
</evidence>
<organism evidence="1">
    <name type="scientific">Anopheles darlingi</name>
    <name type="common">Mosquito</name>
    <dbReference type="NCBI Taxonomy" id="43151"/>
    <lineage>
        <taxon>Eukaryota</taxon>
        <taxon>Metazoa</taxon>
        <taxon>Ecdysozoa</taxon>
        <taxon>Arthropoda</taxon>
        <taxon>Hexapoda</taxon>
        <taxon>Insecta</taxon>
        <taxon>Pterygota</taxon>
        <taxon>Neoptera</taxon>
        <taxon>Endopterygota</taxon>
        <taxon>Diptera</taxon>
        <taxon>Nematocera</taxon>
        <taxon>Culicoidea</taxon>
        <taxon>Culicidae</taxon>
        <taxon>Anophelinae</taxon>
        <taxon>Anopheles</taxon>
    </lineage>
</organism>
<reference evidence="1" key="1">
    <citation type="submission" date="2018-01" db="EMBL/GenBank/DDBJ databases">
        <title>An insight into the sialome of Amazonian anophelines.</title>
        <authorList>
            <person name="Ribeiro J.M."/>
            <person name="Scarpassa V."/>
            <person name="Calvo E."/>
        </authorList>
    </citation>
    <scope>NUCLEOTIDE SEQUENCE</scope>
</reference>
<name>A0A2M4D7L9_ANODA</name>